<organism evidence="1">
    <name type="scientific">Arundo donax</name>
    <name type="common">Giant reed</name>
    <name type="synonym">Donax arundinaceus</name>
    <dbReference type="NCBI Taxonomy" id="35708"/>
    <lineage>
        <taxon>Eukaryota</taxon>
        <taxon>Viridiplantae</taxon>
        <taxon>Streptophyta</taxon>
        <taxon>Embryophyta</taxon>
        <taxon>Tracheophyta</taxon>
        <taxon>Spermatophyta</taxon>
        <taxon>Magnoliopsida</taxon>
        <taxon>Liliopsida</taxon>
        <taxon>Poales</taxon>
        <taxon>Poaceae</taxon>
        <taxon>PACMAD clade</taxon>
        <taxon>Arundinoideae</taxon>
        <taxon>Arundineae</taxon>
        <taxon>Arundo</taxon>
    </lineage>
</organism>
<protein>
    <submittedName>
        <fullName evidence="1">Uncharacterized protein</fullName>
    </submittedName>
</protein>
<evidence type="ECO:0000313" key="1">
    <source>
        <dbReference type="EMBL" id="JAD66208.1"/>
    </source>
</evidence>
<dbReference type="AlphaFoldDB" id="A0A0A9BVI7"/>
<proteinExistence type="predicted"/>
<reference evidence="1" key="1">
    <citation type="submission" date="2014-09" db="EMBL/GenBank/DDBJ databases">
        <authorList>
            <person name="Magalhaes I.L.F."/>
            <person name="Oliveira U."/>
            <person name="Santos F.R."/>
            <person name="Vidigal T.H.D.A."/>
            <person name="Brescovit A.D."/>
            <person name="Santos A.J."/>
        </authorList>
    </citation>
    <scope>NUCLEOTIDE SEQUENCE</scope>
    <source>
        <tissue evidence="1">Shoot tissue taken approximately 20 cm above the soil surface</tissue>
    </source>
</reference>
<accession>A0A0A9BVI7</accession>
<name>A0A0A9BVI7_ARUDO</name>
<dbReference type="EMBL" id="GBRH01231687">
    <property type="protein sequence ID" value="JAD66208.1"/>
    <property type="molecule type" value="Transcribed_RNA"/>
</dbReference>
<sequence>MCIEETSCPSMKSLYSIYAVREDQYNSSNTIYHSYMVLDGSCT</sequence>
<reference evidence="1" key="2">
    <citation type="journal article" date="2015" name="Data Brief">
        <title>Shoot transcriptome of the giant reed, Arundo donax.</title>
        <authorList>
            <person name="Barrero R.A."/>
            <person name="Guerrero F.D."/>
            <person name="Moolhuijzen P."/>
            <person name="Goolsby J.A."/>
            <person name="Tidwell J."/>
            <person name="Bellgard S.E."/>
            <person name="Bellgard M.I."/>
        </authorList>
    </citation>
    <scope>NUCLEOTIDE SEQUENCE</scope>
    <source>
        <tissue evidence="1">Shoot tissue taken approximately 20 cm above the soil surface</tissue>
    </source>
</reference>